<accession>A0AAN7PJF3</accession>
<dbReference type="Proteomes" id="UP001353858">
    <property type="component" value="Unassembled WGS sequence"/>
</dbReference>
<evidence type="ECO:0000313" key="2">
    <source>
        <dbReference type="Proteomes" id="UP001353858"/>
    </source>
</evidence>
<evidence type="ECO:0000313" key="1">
    <source>
        <dbReference type="EMBL" id="KAK4883736.1"/>
    </source>
</evidence>
<proteinExistence type="predicted"/>
<keyword evidence="2" id="KW-1185">Reference proteome</keyword>
<gene>
    <name evidence="1" type="ORF">RN001_000007</name>
</gene>
<sequence length="183" mass="21550">MGKMKVSHTLMDDIKTIQLKWYGHVQRMNKGRLPKQMLIWKPPRKRKRGRPRSWREGIENEIRERGKEEYMWEDREGWRLGIRRRHRTLYTDIIDRKFRQRPYKVTVSINSLTADIINSSPILCVFPALAINNEILYEARSASSFCLKHDAARYEIAACAYICHLCRSSKAAGRGDWDGSRGL</sequence>
<organism evidence="1 2">
    <name type="scientific">Aquatica leii</name>
    <dbReference type="NCBI Taxonomy" id="1421715"/>
    <lineage>
        <taxon>Eukaryota</taxon>
        <taxon>Metazoa</taxon>
        <taxon>Ecdysozoa</taxon>
        <taxon>Arthropoda</taxon>
        <taxon>Hexapoda</taxon>
        <taxon>Insecta</taxon>
        <taxon>Pterygota</taxon>
        <taxon>Neoptera</taxon>
        <taxon>Endopterygota</taxon>
        <taxon>Coleoptera</taxon>
        <taxon>Polyphaga</taxon>
        <taxon>Elateriformia</taxon>
        <taxon>Elateroidea</taxon>
        <taxon>Lampyridae</taxon>
        <taxon>Luciolinae</taxon>
        <taxon>Aquatica</taxon>
    </lineage>
</organism>
<dbReference type="AlphaFoldDB" id="A0AAN7PJF3"/>
<reference evidence="2" key="1">
    <citation type="submission" date="2023-01" db="EMBL/GenBank/DDBJ databases">
        <title>Key to firefly adult light organ development and bioluminescence: homeobox transcription factors regulate luciferase expression and transportation to peroxisome.</title>
        <authorList>
            <person name="Fu X."/>
        </authorList>
    </citation>
    <scope>NUCLEOTIDE SEQUENCE [LARGE SCALE GENOMIC DNA]</scope>
</reference>
<comment type="caution">
    <text evidence="1">The sequence shown here is derived from an EMBL/GenBank/DDBJ whole genome shotgun (WGS) entry which is preliminary data.</text>
</comment>
<name>A0AAN7PJF3_9COLE</name>
<dbReference type="EMBL" id="JARPUR010000001">
    <property type="protein sequence ID" value="KAK4883736.1"/>
    <property type="molecule type" value="Genomic_DNA"/>
</dbReference>
<protein>
    <submittedName>
        <fullName evidence="1">Uncharacterized protein</fullName>
    </submittedName>
</protein>